<sequence length="316" mass="36097">MEKETGLVEFCNQDNWFNHNTTCAASHAIFNHESPSFKFQTIIIIIIITFINKNSNITTTTTTTTATTYTNRTSTFINKMASFPQFTRLPTVIQWVTWELALSKPNTHFLTMNSGHHSLGQLRPIYGPVPNLAAFGQSLLMRLHKKDLESGNRGPFPLFDASQDMLVISPIHAIDISEPPTDAEDMDTSEPEQPEVPEPFTQLTFETVDSVGHWRRRYPLLVPDLPATGYLANITSVAIYWKPEMDDAVVCRQIQWLWDGDTCPKLETIYIDISMRSKRYRWFHCTLRNHVHLAARRPTRTGKGVVDIQVRDLTAF</sequence>
<comment type="caution">
    <text evidence="1">The sequence shown here is derived from an EMBL/GenBank/DDBJ whole genome shotgun (WGS) entry which is preliminary data.</text>
</comment>
<dbReference type="GeneID" id="87933640"/>
<gene>
    <name evidence="1" type="ORF">QC763_507053</name>
</gene>
<keyword evidence="2" id="KW-1185">Reference proteome</keyword>
<proteinExistence type="predicted"/>
<accession>A0ABR0H9K5</accession>
<dbReference type="RefSeq" id="XP_062764665.1">
    <property type="nucleotide sequence ID" value="XM_062913297.1"/>
</dbReference>
<evidence type="ECO:0000313" key="1">
    <source>
        <dbReference type="EMBL" id="KAK4664699.1"/>
    </source>
</evidence>
<dbReference type="EMBL" id="JAFFHB010000006">
    <property type="protein sequence ID" value="KAK4664699.1"/>
    <property type="molecule type" value="Genomic_DNA"/>
</dbReference>
<organism evidence="1 2">
    <name type="scientific">Podospora pseudopauciseta</name>
    <dbReference type="NCBI Taxonomy" id="2093780"/>
    <lineage>
        <taxon>Eukaryota</taxon>
        <taxon>Fungi</taxon>
        <taxon>Dikarya</taxon>
        <taxon>Ascomycota</taxon>
        <taxon>Pezizomycotina</taxon>
        <taxon>Sordariomycetes</taxon>
        <taxon>Sordariomycetidae</taxon>
        <taxon>Sordariales</taxon>
        <taxon>Podosporaceae</taxon>
        <taxon>Podospora</taxon>
    </lineage>
</organism>
<dbReference type="Proteomes" id="UP001326199">
    <property type="component" value="Unassembled WGS sequence"/>
</dbReference>
<reference evidence="1 2" key="1">
    <citation type="journal article" date="2023" name="bioRxiv">
        <title>High-quality genome assemblies of four members of thePodospora anserinaspecies complex.</title>
        <authorList>
            <person name="Ament-Velasquez S.L."/>
            <person name="Vogan A.A."/>
            <person name="Wallerman O."/>
            <person name="Hartmann F."/>
            <person name="Gautier V."/>
            <person name="Silar P."/>
            <person name="Giraud T."/>
            <person name="Johannesson H."/>
        </authorList>
    </citation>
    <scope>NUCLEOTIDE SEQUENCE [LARGE SCALE GENOMIC DNA]</scope>
    <source>
        <strain evidence="1 2">CBS 411.78</strain>
    </source>
</reference>
<protein>
    <submittedName>
        <fullName evidence="1">Uncharacterized protein</fullName>
    </submittedName>
</protein>
<name>A0ABR0H9K5_9PEZI</name>
<evidence type="ECO:0000313" key="2">
    <source>
        <dbReference type="Proteomes" id="UP001326199"/>
    </source>
</evidence>